<accession>A0A641ATW9</accession>
<keyword evidence="6 8" id="KW-1133">Transmembrane helix</keyword>
<dbReference type="PANTHER" id="PTHR42893">
    <property type="entry name" value="PROTEIN DETOXIFICATION 44, CHLOROPLASTIC-RELATED"/>
    <property type="match status" value="1"/>
</dbReference>
<dbReference type="NCBIfam" id="TIGR00797">
    <property type="entry name" value="matE"/>
    <property type="match status" value="1"/>
</dbReference>
<keyword evidence="5 8" id="KW-0812">Transmembrane</keyword>
<dbReference type="GO" id="GO:0005886">
    <property type="term" value="C:plasma membrane"/>
    <property type="evidence" value="ECO:0007669"/>
    <property type="project" value="UniProtKB-SubCell"/>
</dbReference>
<feature type="transmembrane region" description="Helical" evidence="8">
    <location>
        <begin position="129"/>
        <end position="148"/>
    </location>
</feature>
<dbReference type="Proteomes" id="UP001515100">
    <property type="component" value="Unassembled WGS sequence"/>
</dbReference>
<dbReference type="PIRSF" id="PIRSF006603">
    <property type="entry name" value="DinF"/>
    <property type="match status" value="1"/>
</dbReference>
<dbReference type="CDD" id="cd13136">
    <property type="entry name" value="MATE_DinF_like"/>
    <property type="match status" value="1"/>
</dbReference>
<feature type="transmembrane region" description="Helical" evidence="8">
    <location>
        <begin position="343"/>
        <end position="364"/>
    </location>
</feature>
<evidence type="ECO:0000256" key="1">
    <source>
        <dbReference type="ARBA" id="ARBA00004651"/>
    </source>
</evidence>
<name>A0A641ATW9_9ACTN</name>
<feature type="transmembrane region" description="Helical" evidence="8">
    <location>
        <begin position="46"/>
        <end position="65"/>
    </location>
</feature>
<feature type="transmembrane region" description="Helical" evidence="8">
    <location>
        <begin position="187"/>
        <end position="208"/>
    </location>
</feature>
<dbReference type="Pfam" id="PF01554">
    <property type="entry name" value="MatE"/>
    <property type="match status" value="2"/>
</dbReference>
<dbReference type="InterPro" id="IPR048279">
    <property type="entry name" value="MdtK-like"/>
</dbReference>
<dbReference type="GO" id="GO:0042910">
    <property type="term" value="F:xenobiotic transmembrane transporter activity"/>
    <property type="evidence" value="ECO:0007669"/>
    <property type="project" value="InterPro"/>
</dbReference>
<dbReference type="PANTHER" id="PTHR42893:SF46">
    <property type="entry name" value="PROTEIN DETOXIFICATION 44, CHLOROPLASTIC"/>
    <property type="match status" value="1"/>
</dbReference>
<dbReference type="EMBL" id="SDPP02000001">
    <property type="protein sequence ID" value="KAA1380318.1"/>
    <property type="molecule type" value="Genomic_DNA"/>
</dbReference>
<comment type="similarity">
    <text evidence="2">Belongs to the multi antimicrobial extrusion (MATE) (TC 2.A.66.1) family.</text>
</comment>
<feature type="transmembrane region" description="Helical" evidence="8">
    <location>
        <begin position="86"/>
        <end position="109"/>
    </location>
</feature>
<feature type="transmembrane region" description="Helical" evidence="8">
    <location>
        <begin position="376"/>
        <end position="397"/>
    </location>
</feature>
<dbReference type="OrthoDB" id="5242355at2"/>
<evidence type="ECO:0000256" key="4">
    <source>
        <dbReference type="ARBA" id="ARBA00022475"/>
    </source>
</evidence>
<evidence type="ECO:0000313" key="9">
    <source>
        <dbReference type="EMBL" id="KAA1380318.1"/>
    </source>
</evidence>
<keyword evidence="3" id="KW-0813">Transport</keyword>
<organism evidence="9 10">
    <name type="scientific">Aeromicrobium fastidiosum</name>
    <dbReference type="NCBI Taxonomy" id="52699"/>
    <lineage>
        <taxon>Bacteria</taxon>
        <taxon>Bacillati</taxon>
        <taxon>Actinomycetota</taxon>
        <taxon>Actinomycetes</taxon>
        <taxon>Propionibacteriales</taxon>
        <taxon>Nocardioidaceae</taxon>
        <taxon>Aeromicrobium</taxon>
    </lineage>
</organism>
<comment type="caution">
    <text evidence="9">The sequence shown here is derived from an EMBL/GenBank/DDBJ whole genome shotgun (WGS) entry which is preliminary data.</text>
</comment>
<dbReference type="InterPro" id="IPR002528">
    <property type="entry name" value="MATE_fam"/>
</dbReference>
<evidence type="ECO:0000256" key="5">
    <source>
        <dbReference type="ARBA" id="ARBA00022692"/>
    </source>
</evidence>
<keyword evidence="4" id="KW-1003">Cell membrane</keyword>
<feature type="transmembrane region" description="Helical" evidence="8">
    <location>
        <begin position="160"/>
        <end position="181"/>
    </location>
</feature>
<sequence>MLLNEVDRRIVAVAVPAFFALVTEPLMLLADTAIIGHLGTPQLGGLAAASVVLGTVVGLCVFLAYGSTASVARHHGAGDERAAYGLAVSSLWLAVGLGVGLGAIVAATSGTLADELSSSPAVASHARDYLLVSALGVPAMLLLLAATGALRGVLDLRTPLVATIVANVLNIVLNLVLVYGLDLGVRGAATGTVMAQWLAATWLVTAVVRRARPARASVRPRIAEILAAAAQGVPLVVRTLTLRVAVVLAALVAAGLGDVQLAAHQVAATIVAFLAFALDAIAIAAQTLTGRTLGAGDAAGTRELTRRMIRWGVGTGLVAAVTLAVAAPWIPHLFTSDPAVRSALVPALLVVAAVQPLSGVVFVLDGVLIGAGDGTYLALAGLATLVVYVPLVVLVGATGAGFTWLWVAYGGFITARLATLWRRQRGDTWMLLGANRSAH</sequence>
<protein>
    <submittedName>
        <fullName evidence="9">MATE family efflux transporter</fullName>
    </submittedName>
</protein>
<evidence type="ECO:0000313" key="10">
    <source>
        <dbReference type="Proteomes" id="UP001515100"/>
    </source>
</evidence>
<dbReference type="GO" id="GO:0015297">
    <property type="term" value="F:antiporter activity"/>
    <property type="evidence" value="ECO:0007669"/>
    <property type="project" value="InterPro"/>
</dbReference>
<evidence type="ECO:0000256" key="2">
    <source>
        <dbReference type="ARBA" id="ARBA00010199"/>
    </source>
</evidence>
<proteinExistence type="inferred from homology"/>
<dbReference type="AlphaFoldDB" id="A0A641ATW9"/>
<keyword evidence="7 8" id="KW-0472">Membrane</keyword>
<dbReference type="RefSeq" id="WP_129180664.1">
    <property type="nucleotide sequence ID" value="NZ_JAGIOG010000001.1"/>
</dbReference>
<evidence type="ECO:0000256" key="6">
    <source>
        <dbReference type="ARBA" id="ARBA00022989"/>
    </source>
</evidence>
<evidence type="ECO:0000256" key="8">
    <source>
        <dbReference type="SAM" id="Phobius"/>
    </source>
</evidence>
<comment type="subcellular location">
    <subcellularLocation>
        <location evidence="1">Cell membrane</location>
        <topology evidence="1">Multi-pass membrane protein</topology>
    </subcellularLocation>
</comment>
<reference evidence="9" key="1">
    <citation type="submission" date="2019-09" db="EMBL/GenBank/DDBJ databases">
        <authorList>
            <person name="Li J."/>
        </authorList>
    </citation>
    <scope>NUCLEOTIDE SEQUENCE [LARGE SCALE GENOMIC DNA]</scope>
    <source>
        <strain evidence="9">NRBC 14897</strain>
    </source>
</reference>
<feature type="transmembrane region" description="Helical" evidence="8">
    <location>
        <begin position="309"/>
        <end position="331"/>
    </location>
</feature>
<evidence type="ECO:0000256" key="7">
    <source>
        <dbReference type="ARBA" id="ARBA00023136"/>
    </source>
</evidence>
<feature type="transmembrane region" description="Helical" evidence="8">
    <location>
        <begin position="266"/>
        <end position="288"/>
    </location>
</feature>
<dbReference type="InterPro" id="IPR044644">
    <property type="entry name" value="DinF-like"/>
</dbReference>
<keyword evidence="10" id="KW-1185">Reference proteome</keyword>
<feature type="transmembrane region" description="Helical" evidence="8">
    <location>
        <begin position="403"/>
        <end position="421"/>
    </location>
</feature>
<feature type="transmembrane region" description="Helical" evidence="8">
    <location>
        <begin position="229"/>
        <end position="254"/>
    </location>
</feature>
<evidence type="ECO:0000256" key="3">
    <source>
        <dbReference type="ARBA" id="ARBA00022448"/>
    </source>
</evidence>
<gene>
    <name evidence="9" type="ORF">ESP62_003745</name>
</gene>